<dbReference type="Proteomes" id="UP000616885">
    <property type="component" value="Unassembled WGS sequence"/>
</dbReference>
<evidence type="ECO:0000256" key="1">
    <source>
        <dbReference type="SAM" id="MobiDB-lite"/>
    </source>
</evidence>
<dbReference type="AlphaFoldDB" id="A0A8H7KEA6"/>
<protein>
    <submittedName>
        <fullName evidence="2">Uncharacterized protein</fullName>
    </submittedName>
</protein>
<reference evidence="2" key="1">
    <citation type="submission" date="2020-10" db="EMBL/GenBank/DDBJ databases">
        <title>High-Quality Genome Resource of Clonostachys rosea strain S41 by Oxford Nanopore Long-Read Sequencing.</title>
        <authorList>
            <person name="Wang H."/>
        </authorList>
    </citation>
    <scope>NUCLEOTIDE SEQUENCE</scope>
    <source>
        <strain evidence="2">S41</strain>
    </source>
</reference>
<dbReference type="EMBL" id="JADCTT010000009">
    <property type="protein sequence ID" value="KAF9747833.1"/>
    <property type="molecule type" value="Genomic_DNA"/>
</dbReference>
<proteinExistence type="predicted"/>
<feature type="region of interest" description="Disordered" evidence="1">
    <location>
        <begin position="81"/>
        <end position="108"/>
    </location>
</feature>
<name>A0A8H7KEA6_BIOOC</name>
<evidence type="ECO:0000313" key="2">
    <source>
        <dbReference type="EMBL" id="KAF9747833.1"/>
    </source>
</evidence>
<gene>
    <name evidence="2" type="ORF">IM811_017338</name>
</gene>
<sequence length="108" mass="12410">MRIAIPRDATLDLHFGKSRKLYTQDLVSGFHNRSSGWNGWWRALSGYPNRMNTHIWMAFWPNIFQVEMLHLWTKKNSPCGGSEIGKDANPIQSSRKSEFPASPCETKS</sequence>
<organism evidence="2 3">
    <name type="scientific">Bionectria ochroleuca</name>
    <name type="common">Gliocladium roseum</name>
    <dbReference type="NCBI Taxonomy" id="29856"/>
    <lineage>
        <taxon>Eukaryota</taxon>
        <taxon>Fungi</taxon>
        <taxon>Dikarya</taxon>
        <taxon>Ascomycota</taxon>
        <taxon>Pezizomycotina</taxon>
        <taxon>Sordariomycetes</taxon>
        <taxon>Hypocreomycetidae</taxon>
        <taxon>Hypocreales</taxon>
        <taxon>Bionectriaceae</taxon>
        <taxon>Clonostachys</taxon>
    </lineage>
</organism>
<evidence type="ECO:0000313" key="3">
    <source>
        <dbReference type="Proteomes" id="UP000616885"/>
    </source>
</evidence>
<accession>A0A8H7KEA6</accession>
<comment type="caution">
    <text evidence="2">The sequence shown here is derived from an EMBL/GenBank/DDBJ whole genome shotgun (WGS) entry which is preliminary data.</text>
</comment>